<proteinExistence type="predicted"/>
<organism evidence="2 3">
    <name type="scientific">Pontibacter ummariensis</name>
    <dbReference type="NCBI Taxonomy" id="1610492"/>
    <lineage>
        <taxon>Bacteria</taxon>
        <taxon>Pseudomonadati</taxon>
        <taxon>Bacteroidota</taxon>
        <taxon>Cytophagia</taxon>
        <taxon>Cytophagales</taxon>
        <taxon>Hymenobacteraceae</taxon>
        <taxon>Pontibacter</taxon>
    </lineage>
</organism>
<dbReference type="Proteomes" id="UP000198432">
    <property type="component" value="Unassembled WGS sequence"/>
</dbReference>
<feature type="domain" description="DUF6371" evidence="1">
    <location>
        <begin position="24"/>
        <end position="173"/>
    </location>
</feature>
<dbReference type="Pfam" id="PF19898">
    <property type="entry name" value="DUF6371"/>
    <property type="match status" value="1"/>
</dbReference>
<keyword evidence="3" id="KW-1185">Reference proteome</keyword>
<reference evidence="3" key="1">
    <citation type="submission" date="2017-06" db="EMBL/GenBank/DDBJ databases">
        <authorList>
            <person name="Varghese N."/>
            <person name="Submissions S."/>
        </authorList>
    </citation>
    <scope>NUCLEOTIDE SEQUENCE [LARGE SCALE GENOMIC DNA]</scope>
    <source>
        <strain evidence="3">NKM1</strain>
    </source>
</reference>
<evidence type="ECO:0000313" key="3">
    <source>
        <dbReference type="Proteomes" id="UP000198432"/>
    </source>
</evidence>
<dbReference type="RefSeq" id="WP_106219163.1">
    <property type="nucleotide sequence ID" value="NZ_FZOQ01000019.1"/>
</dbReference>
<dbReference type="InterPro" id="IPR045951">
    <property type="entry name" value="DUF6371"/>
</dbReference>
<dbReference type="OrthoDB" id="1068350at2"/>
<name>A0A239IZ87_9BACT</name>
<gene>
    <name evidence="2" type="ORF">SAMN06296052_11987</name>
</gene>
<evidence type="ECO:0000259" key="1">
    <source>
        <dbReference type="Pfam" id="PF19898"/>
    </source>
</evidence>
<evidence type="ECO:0000313" key="2">
    <source>
        <dbReference type="EMBL" id="SNS98845.1"/>
    </source>
</evidence>
<dbReference type="EMBL" id="FZOQ01000019">
    <property type="protein sequence ID" value="SNS98845.1"/>
    <property type="molecule type" value="Genomic_DNA"/>
</dbReference>
<sequence>MPPKPASTIDPSVFRASLSGYASNRFTVYLADHFGYDIASQLIERYFIGTSKYWDGATVFWQIDNTGCIRSGKIMLYNPVTGKRSKDTGKYPTWVHTALKLKNFNLKQCFFGEHLLQVEKGKPVAVVESEKTAIIASVYLPQFTWLATGGKGGLNAEKCLALQGRKVVLFPDLNAFDSWKCKAMELSGIAAFTLSELLEKKATEDERAQGLDLADYLIRFNHRTFIDSAASQPDRVLDKEHYHYSYKELTEAYGEEEALKKVQQYAELSKQYQSCKNFVVHNCPLLQSYNQLQHEKAAVSPTL</sequence>
<protein>
    <recommendedName>
        <fullName evidence="1">DUF6371 domain-containing protein</fullName>
    </recommendedName>
</protein>
<accession>A0A239IZ87</accession>
<dbReference type="AlphaFoldDB" id="A0A239IZ87"/>